<dbReference type="SUPFAM" id="SSF54897">
    <property type="entry name" value="Protease propeptides/inhibitors"/>
    <property type="match status" value="1"/>
</dbReference>
<proteinExistence type="inferred from homology"/>
<reference evidence="2 3" key="1">
    <citation type="submission" date="2019-01" db="EMBL/GenBank/DDBJ databases">
        <title>Draft genome sequences of three monokaryotic isolates of the white-rot basidiomycete fungus Dichomitus squalens.</title>
        <authorList>
            <consortium name="DOE Joint Genome Institute"/>
            <person name="Lopez S.C."/>
            <person name="Andreopoulos B."/>
            <person name="Pangilinan J."/>
            <person name="Lipzen A."/>
            <person name="Riley R."/>
            <person name="Ahrendt S."/>
            <person name="Ng V."/>
            <person name="Barry K."/>
            <person name="Daum C."/>
            <person name="Grigoriev I.V."/>
            <person name="Hilden K.S."/>
            <person name="Makela M.R."/>
            <person name="de Vries R.P."/>
        </authorList>
    </citation>
    <scope>NUCLEOTIDE SEQUENCE [LARGE SCALE GENOMIC DNA]</scope>
    <source>
        <strain evidence="2 3">CBS 464.89</strain>
    </source>
</reference>
<dbReference type="AlphaFoldDB" id="A0A4Q9PNP2"/>
<dbReference type="EMBL" id="ML145162">
    <property type="protein sequence ID" value="TBU55836.1"/>
    <property type="molecule type" value="Genomic_DNA"/>
</dbReference>
<evidence type="ECO:0000256" key="1">
    <source>
        <dbReference type="ARBA" id="ARBA00038069"/>
    </source>
</evidence>
<dbReference type="PANTHER" id="PTHR28288">
    <property type="entry name" value="PROTEASE B INHIBITOR 2"/>
    <property type="match status" value="1"/>
</dbReference>
<comment type="similarity">
    <text evidence="1">Belongs to the protease inhibitor I9 family.</text>
</comment>
<organism evidence="2 3">
    <name type="scientific">Dichomitus squalens</name>
    <dbReference type="NCBI Taxonomy" id="114155"/>
    <lineage>
        <taxon>Eukaryota</taxon>
        <taxon>Fungi</taxon>
        <taxon>Dikarya</taxon>
        <taxon>Basidiomycota</taxon>
        <taxon>Agaricomycotina</taxon>
        <taxon>Agaricomycetes</taxon>
        <taxon>Polyporales</taxon>
        <taxon>Polyporaceae</taxon>
        <taxon>Dichomitus</taxon>
    </lineage>
</organism>
<dbReference type="GO" id="GO:0042144">
    <property type="term" value="P:vacuole fusion, non-autophagic"/>
    <property type="evidence" value="ECO:0007669"/>
    <property type="project" value="TreeGrafter"/>
</dbReference>
<sequence length="75" mass="8308">MSGRYIVVFKDSVSQDDVKKYADEVNANGGEVGNHFDTLLKGFSATIPESYLQQLQSYQGSVIDYIEPDSTVTIQ</sequence>
<dbReference type="GO" id="GO:0004866">
    <property type="term" value="F:endopeptidase inhibitor activity"/>
    <property type="evidence" value="ECO:0007669"/>
    <property type="project" value="TreeGrafter"/>
</dbReference>
<dbReference type="InterPro" id="IPR010259">
    <property type="entry name" value="S8pro/Inhibitor_I9"/>
</dbReference>
<dbReference type="Proteomes" id="UP000292082">
    <property type="component" value="Unassembled WGS sequence"/>
</dbReference>
<dbReference type="Pfam" id="PF05922">
    <property type="entry name" value="Inhibitor_I9"/>
    <property type="match status" value="1"/>
</dbReference>
<keyword evidence="3" id="KW-1185">Reference proteome</keyword>
<dbReference type="OMA" id="HEYGSTL"/>
<dbReference type="STRING" id="114155.A0A4Q9PNP2"/>
<dbReference type="InterPro" id="IPR037045">
    <property type="entry name" value="S8pro/Inhibitor_I9_sf"/>
</dbReference>
<evidence type="ECO:0000313" key="2">
    <source>
        <dbReference type="EMBL" id="TBU55836.1"/>
    </source>
</evidence>
<evidence type="ECO:0000313" key="3">
    <source>
        <dbReference type="Proteomes" id="UP000292082"/>
    </source>
</evidence>
<gene>
    <name evidence="2" type="ORF">BD310DRAFT_932867</name>
</gene>
<dbReference type="PANTHER" id="PTHR28288:SF2">
    <property type="entry name" value="PROTEASE B INHIBITOR 2"/>
    <property type="match status" value="1"/>
</dbReference>
<dbReference type="Gene3D" id="3.30.70.80">
    <property type="entry name" value="Peptidase S8 propeptide/proteinase inhibitor I9"/>
    <property type="match status" value="1"/>
</dbReference>
<protein>
    <submittedName>
        <fullName evidence="2">Uncharacterized protein</fullName>
    </submittedName>
</protein>
<name>A0A4Q9PNP2_9APHY</name>
<accession>A0A4Q9PNP2</accession>
<dbReference type="InterPro" id="IPR052471">
    <property type="entry name" value="PBI_I9"/>
</dbReference>